<organism evidence="11 12">
    <name type="scientific">Richelia sinica FACHB-800</name>
    <dbReference type="NCBI Taxonomy" id="1357546"/>
    <lineage>
        <taxon>Bacteria</taxon>
        <taxon>Bacillati</taxon>
        <taxon>Cyanobacteriota</taxon>
        <taxon>Cyanophyceae</taxon>
        <taxon>Nostocales</taxon>
        <taxon>Nostocaceae</taxon>
        <taxon>Richelia</taxon>
    </lineage>
</organism>
<sequence length="740" mass="83293">MDNHSTITPLANSKTITVPPAATLAPFIGFEAKNGDGDFRQILGVLKRRVLVISGLGVAVNGAFAYSTFQQESVYQGNFQLLVEPVNDDNSLGKLTQIDANIAKPSLDYESQIQVLKSPELLGSVVKKLQSYYSDINYNSLLQDLTINRVGTTKVIEVRYKSNNAQKIKVVLDEISKFYLNYSLEKRQTKLRQGVQFVDKQLPDIKNRVLQMQKELQNFRQKYGFINPETQAQVVNQQMQRLAEQRLNINQQLAAARANFVSLKGTQGELAALNNAPTYQQLISQQRQLEAQISGELARFQPDNPTIQMLEEKRQNLLPLLQQEAKRVIDIKFAEAHTALRNLDVQSQSLAQAEQELQQRVEQLPVLARKYNELQRDLQIATDSLNRFLTTRETLQIETAQTELPWELIKAATLPDTPISPNIQRNLLLGLVSSFLLGIGAALLMEKLDNTYHTLEDIKDKIKLPLLGVLPFDKSLSTGNLLTLETRKTENILTGTPVYAGIGKLSNLFPNRSEHHGYYGQGQFWESLQLLYSNLQLLNTDKPIQSLVISSAMPGDGKSTVAFHLAQIATAMGKKVLLVDADLRRPQLHTLSDLNNFWGLSNLISNHIPMEQVIQQFPAMPELSIITSGPTPPDPARLLSSDKMKQLMAHFHQHFDLVIYDAPPMMGLADVRVLTPQTDGLVLVVRMDKTDKSALMQVEESLKISSMKPLNLLGIVVNGDKTQMSGYNYYYNRYREKEYR</sequence>
<dbReference type="Pfam" id="PF10609">
    <property type="entry name" value="ParA"/>
    <property type="match status" value="1"/>
</dbReference>
<dbReference type="CDD" id="cd05387">
    <property type="entry name" value="BY-kinase"/>
    <property type="match status" value="1"/>
</dbReference>
<dbReference type="Pfam" id="PF02706">
    <property type="entry name" value="Wzz"/>
    <property type="match status" value="1"/>
</dbReference>
<dbReference type="KEGG" id="rsin:B6N60_01833"/>
<feature type="coiled-coil region" evidence="9">
    <location>
        <begin position="202"/>
        <end position="259"/>
    </location>
</feature>
<evidence type="ECO:0000256" key="1">
    <source>
        <dbReference type="ARBA" id="ARBA00004651"/>
    </source>
</evidence>
<dbReference type="Proteomes" id="UP000683511">
    <property type="component" value="Chromosome"/>
</dbReference>
<dbReference type="GO" id="GO:0005524">
    <property type="term" value="F:ATP binding"/>
    <property type="evidence" value="ECO:0007669"/>
    <property type="project" value="UniProtKB-KW"/>
</dbReference>
<dbReference type="SUPFAM" id="SSF52540">
    <property type="entry name" value="P-loop containing nucleoside triphosphate hydrolases"/>
    <property type="match status" value="1"/>
</dbReference>
<dbReference type="AlphaFoldDB" id="A0A975Y4G1"/>
<evidence type="ECO:0000256" key="5">
    <source>
        <dbReference type="ARBA" id="ARBA00022741"/>
    </source>
</evidence>
<keyword evidence="12" id="KW-1185">Reference proteome</keyword>
<evidence type="ECO:0000259" key="10">
    <source>
        <dbReference type="Pfam" id="PF02706"/>
    </source>
</evidence>
<dbReference type="EMBL" id="CP021056">
    <property type="protein sequence ID" value="QXE23144.1"/>
    <property type="molecule type" value="Genomic_DNA"/>
</dbReference>
<reference evidence="11" key="1">
    <citation type="submission" date="2017-04" db="EMBL/GenBank/DDBJ databases">
        <title>Genome deletions in a multicellular cyanobacterial endosymbiont for morphological adaptation in marine diatoms.</title>
        <authorList>
            <person name="Wang Y."/>
            <person name="Gao H."/>
            <person name="Li R."/>
            <person name="Xu X."/>
        </authorList>
    </citation>
    <scope>NUCLEOTIDE SEQUENCE</scope>
    <source>
        <strain evidence="11">FACHB 800</strain>
    </source>
</reference>
<comment type="subcellular location">
    <subcellularLocation>
        <location evidence="1">Cell membrane</location>
        <topology evidence="1">Multi-pass membrane protein</topology>
    </subcellularLocation>
</comment>
<dbReference type="InterPro" id="IPR027417">
    <property type="entry name" value="P-loop_NTPase"/>
</dbReference>
<name>A0A975Y4G1_9NOST</name>
<feature type="coiled-coil region" evidence="9">
    <location>
        <begin position="336"/>
        <end position="363"/>
    </location>
</feature>
<protein>
    <submittedName>
        <fullName evidence="11">Capsular exopolysaccharide family</fullName>
    </submittedName>
</protein>
<evidence type="ECO:0000256" key="8">
    <source>
        <dbReference type="ARBA" id="ARBA00023136"/>
    </source>
</evidence>
<dbReference type="Gene3D" id="3.40.50.300">
    <property type="entry name" value="P-loop containing nucleotide triphosphate hydrolases"/>
    <property type="match status" value="1"/>
</dbReference>
<keyword evidence="6" id="KW-0067">ATP-binding</keyword>
<gene>
    <name evidence="11" type="ORF">B6N60_01833</name>
</gene>
<dbReference type="RefSeq" id="WP_190603778.1">
    <property type="nucleotide sequence ID" value="NZ_CP021056.1"/>
</dbReference>
<keyword evidence="7" id="KW-1133">Transmembrane helix</keyword>
<dbReference type="InterPro" id="IPR050445">
    <property type="entry name" value="Bact_polysacc_biosynth/exp"/>
</dbReference>
<evidence type="ECO:0000256" key="6">
    <source>
        <dbReference type="ARBA" id="ARBA00022840"/>
    </source>
</evidence>
<dbReference type="InterPro" id="IPR033756">
    <property type="entry name" value="YlxH/NBP35"/>
</dbReference>
<keyword evidence="3" id="KW-1003">Cell membrane</keyword>
<dbReference type="PANTHER" id="PTHR32309:SF13">
    <property type="entry name" value="FERRIC ENTEROBACTIN TRANSPORT PROTEIN FEPE"/>
    <property type="match status" value="1"/>
</dbReference>
<evidence type="ECO:0000256" key="7">
    <source>
        <dbReference type="ARBA" id="ARBA00022989"/>
    </source>
</evidence>
<dbReference type="NCBIfam" id="TIGR01007">
    <property type="entry name" value="eps_fam"/>
    <property type="match status" value="1"/>
</dbReference>
<evidence type="ECO:0000313" key="12">
    <source>
        <dbReference type="Proteomes" id="UP000683511"/>
    </source>
</evidence>
<keyword evidence="8" id="KW-0472">Membrane</keyword>
<dbReference type="PANTHER" id="PTHR32309">
    <property type="entry name" value="TYROSINE-PROTEIN KINASE"/>
    <property type="match status" value="1"/>
</dbReference>
<comment type="similarity">
    <text evidence="2">Belongs to the CpsC/CapA family.</text>
</comment>
<proteinExistence type="inferred from homology"/>
<keyword evidence="9" id="KW-0175">Coiled coil</keyword>
<evidence type="ECO:0000313" key="11">
    <source>
        <dbReference type="EMBL" id="QXE23144.1"/>
    </source>
</evidence>
<evidence type="ECO:0000256" key="4">
    <source>
        <dbReference type="ARBA" id="ARBA00022692"/>
    </source>
</evidence>
<dbReference type="InterPro" id="IPR003856">
    <property type="entry name" value="LPS_length_determ_N"/>
</dbReference>
<dbReference type="InterPro" id="IPR005702">
    <property type="entry name" value="Wzc-like_C"/>
</dbReference>
<accession>A0A975Y4G1</accession>
<dbReference type="GO" id="GO:0004713">
    <property type="term" value="F:protein tyrosine kinase activity"/>
    <property type="evidence" value="ECO:0007669"/>
    <property type="project" value="TreeGrafter"/>
</dbReference>
<dbReference type="GO" id="GO:0005886">
    <property type="term" value="C:plasma membrane"/>
    <property type="evidence" value="ECO:0007669"/>
    <property type="project" value="UniProtKB-SubCell"/>
</dbReference>
<evidence type="ECO:0000256" key="9">
    <source>
        <dbReference type="SAM" id="Coils"/>
    </source>
</evidence>
<keyword evidence="4" id="KW-0812">Transmembrane</keyword>
<evidence type="ECO:0000256" key="2">
    <source>
        <dbReference type="ARBA" id="ARBA00006683"/>
    </source>
</evidence>
<keyword evidence="5" id="KW-0547">Nucleotide-binding</keyword>
<feature type="domain" description="Polysaccharide chain length determinant N-terminal" evidence="10">
    <location>
        <begin position="38"/>
        <end position="129"/>
    </location>
</feature>
<evidence type="ECO:0000256" key="3">
    <source>
        <dbReference type="ARBA" id="ARBA00022475"/>
    </source>
</evidence>